<dbReference type="Proteomes" id="UP001430848">
    <property type="component" value="Unassembled WGS sequence"/>
</dbReference>
<feature type="region of interest" description="Disordered" evidence="2">
    <location>
        <begin position="1014"/>
        <end position="1034"/>
    </location>
</feature>
<feature type="domain" description="DNA2/NAM7 helicase helicase" evidence="3">
    <location>
        <begin position="121"/>
        <end position="225"/>
    </location>
</feature>
<dbReference type="InterPro" id="IPR045055">
    <property type="entry name" value="DNA2/NAM7-like"/>
</dbReference>
<evidence type="ECO:0000313" key="5">
    <source>
        <dbReference type="EMBL" id="KAK7727647.1"/>
    </source>
</evidence>
<proteinExistence type="predicted"/>
<evidence type="ECO:0000256" key="2">
    <source>
        <dbReference type="SAM" id="MobiDB-lite"/>
    </source>
</evidence>
<keyword evidence="1" id="KW-0067">ATP-binding</keyword>
<protein>
    <recommendedName>
        <fullName evidence="7">DNA2/NAM7 helicase-like C-terminal domain-containing protein</fullName>
    </recommendedName>
</protein>
<feature type="domain" description="DNA2/NAM7 helicase-like C-terminal" evidence="4">
    <location>
        <begin position="244"/>
        <end position="482"/>
    </location>
</feature>
<dbReference type="InterPro" id="IPR041677">
    <property type="entry name" value="DNA2/NAM7_AAA_11"/>
</dbReference>
<feature type="compositionally biased region" description="Acidic residues" evidence="2">
    <location>
        <begin position="1020"/>
        <end position="1034"/>
    </location>
</feature>
<name>A0ABR1P6K0_DIAER</name>
<organism evidence="5 6">
    <name type="scientific">Diaporthe eres</name>
    <name type="common">Phomopsis oblonga</name>
    <dbReference type="NCBI Taxonomy" id="83184"/>
    <lineage>
        <taxon>Eukaryota</taxon>
        <taxon>Fungi</taxon>
        <taxon>Dikarya</taxon>
        <taxon>Ascomycota</taxon>
        <taxon>Pezizomycotina</taxon>
        <taxon>Sordariomycetes</taxon>
        <taxon>Sordariomycetidae</taxon>
        <taxon>Diaporthales</taxon>
        <taxon>Diaporthaceae</taxon>
        <taxon>Diaporthe</taxon>
        <taxon>Diaporthe eres species complex</taxon>
    </lineage>
</organism>
<sequence length="1034" mass="117388">MGERLESLNLPITRYKGMRRQERHAEKQKVNVLDKLVSDIEGQLLQLSEIDSPWTLDSFLSRAYPDSREKIFGPRHGDFSDYQPSTADAVQQWLNGDASLFEGGIHAFGNFDTLRSDRRYQHQKWLKEMRDHIIEELRRIYEKYEVILKELPQFHEDARRQILQDALVVSVTTTELMRYHELLQTIQAKVLICDDAGEFLESQTLTAILPSTEHIILIGDNQLLPKVHTDKLQRINLEGALNPLDVSLFERLLQMEYDISPRVSLSTLPFQRRMRPPIAWLTRLIRDTGLGNDGLVWTFPEVVGMRRPLFWLDHKHAAGRESLVQDQDFSLDYFDIEMVIAMLTHLVRQGHYSRHDIAVVTPSSSQLQQLLRRVEREDSFTAKVDDCDLEGLWEINPEERQERGGYTDSAFDGREGSKAWAAPPGSVRFATLDSFRGQQAKVVIIPLGRCTSQRALDSMRISNRIDVLMSRAQHGCYILGDSDSYKEDPAWRRIINTLEAGGNLGDSLELRCPHHPNQVIRVSGPYDFKLESPEGGRCTLLLDCGHQCPSMCGESCPDSKYCQSCGTDDILFTVVDSLGMKDYRDVNLDEDPCIFPRCGHFQTRSSMDQQLGIQDFYNLAEEGAPSSIKGVVSPFSVQEVARCTQCLASLRDISRYGRIVRRPMLDESLKELICWSNTTFLKLAERLAQCMNALRQRMDYRDLRTSYDRQSLIIELEGNMQRQTRVLRDFIGQGRYADLAILYRDIQSFSTRVRAKEEAFQKVADLTRRANENSEAAARSMGAIHQHEPFVQSCGGLLAMDLSLRCNIAVLADFLKLWKDEIAAGTFPRPTLQLDMKSNLRASQELIKRACDMKRPLLAAQGHVYVAWFCGFARALGVAALTRRQEFVPTLARLSENAITITQLPVTDEGLRRMGLQNITKAFDIHAGCSLTSRHLRDEIITTGRFVQEVCLDEGGGTDWYTAVAWALGGTGPWYVCDNGHCFMDLRVNSMFLGQLRCTECSLLVADRGRASNEAAPLDSDTDSLSEEETLVDI</sequence>
<gene>
    <name evidence="5" type="ORF">SLS63_007089</name>
</gene>
<dbReference type="EMBL" id="JAKNSF020000037">
    <property type="protein sequence ID" value="KAK7727647.1"/>
    <property type="molecule type" value="Genomic_DNA"/>
</dbReference>
<dbReference type="InterPro" id="IPR027417">
    <property type="entry name" value="P-loop_NTPase"/>
</dbReference>
<keyword evidence="1" id="KW-0378">Hydrolase</keyword>
<comment type="caution">
    <text evidence="5">The sequence shown here is derived from an EMBL/GenBank/DDBJ whole genome shotgun (WGS) entry which is preliminary data.</text>
</comment>
<evidence type="ECO:0000259" key="4">
    <source>
        <dbReference type="Pfam" id="PF13087"/>
    </source>
</evidence>
<evidence type="ECO:0000256" key="1">
    <source>
        <dbReference type="ARBA" id="ARBA00022806"/>
    </source>
</evidence>
<dbReference type="CDD" id="cd18808">
    <property type="entry name" value="SF1_C_Upf1"/>
    <property type="match status" value="1"/>
</dbReference>
<evidence type="ECO:0000313" key="6">
    <source>
        <dbReference type="Proteomes" id="UP001430848"/>
    </source>
</evidence>
<dbReference type="Gene3D" id="3.40.50.300">
    <property type="entry name" value="P-loop containing nucleotide triphosphate hydrolases"/>
    <property type="match status" value="2"/>
</dbReference>
<keyword evidence="1" id="KW-0547">Nucleotide-binding</keyword>
<keyword evidence="6" id="KW-1185">Reference proteome</keyword>
<keyword evidence="1" id="KW-0347">Helicase</keyword>
<accession>A0ABR1P6K0</accession>
<dbReference type="Pfam" id="PF13086">
    <property type="entry name" value="AAA_11"/>
    <property type="match status" value="1"/>
</dbReference>
<dbReference type="InterPro" id="IPR047187">
    <property type="entry name" value="SF1_C_Upf1"/>
</dbReference>
<reference evidence="5 6" key="1">
    <citation type="submission" date="2024-02" db="EMBL/GenBank/DDBJ databases">
        <title>De novo assembly and annotation of 12 fungi associated with fruit tree decline syndrome in Ontario, Canada.</title>
        <authorList>
            <person name="Sulman M."/>
            <person name="Ellouze W."/>
            <person name="Ilyukhin E."/>
        </authorList>
    </citation>
    <scope>NUCLEOTIDE SEQUENCE [LARGE SCALE GENOMIC DNA]</scope>
    <source>
        <strain evidence="5 6">M169</strain>
    </source>
</reference>
<dbReference type="PANTHER" id="PTHR10887">
    <property type="entry name" value="DNA2/NAM7 HELICASE FAMILY"/>
    <property type="match status" value="1"/>
</dbReference>
<evidence type="ECO:0008006" key="7">
    <source>
        <dbReference type="Google" id="ProtNLM"/>
    </source>
</evidence>
<dbReference type="InterPro" id="IPR041679">
    <property type="entry name" value="DNA2/NAM7-like_C"/>
</dbReference>
<dbReference type="SUPFAM" id="SSF52540">
    <property type="entry name" value="P-loop containing nucleoside triphosphate hydrolases"/>
    <property type="match status" value="1"/>
</dbReference>
<dbReference type="PANTHER" id="PTHR10887:SF445">
    <property type="entry name" value="NFX1-TYPE ZINC FINGER-CONTAINING PROTEIN 1"/>
    <property type="match status" value="1"/>
</dbReference>
<evidence type="ECO:0000259" key="3">
    <source>
        <dbReference type="Pfam" id="PF13086"/>
    </source>
</evidence>
<dbReference type="Pfam" id="PF13087">
    <property type="entry name" value="AAA_12"/>
    <property type="match status" value="1"/>
</dbReference>